<dbReference type="SUPFAM" id="SSF52833">
    <property type="entry name" value="Thioredoxin-like"/>
    <property type="match status" value="1"/>
</dbReference>
<dbReference type="InterPro" id="IPR050553">
    <property type="entry name" value="Thioredoxin_ResA/DsbE_sf"/>
</dbReference>
<dbReference type="Pfam" id="PF08534">
    <property type="entry name" value="Redoxin"/>
    <property type="match status" value="1"/>
</dbReference>
<name>A0A841KH18_9GAMM</name>
<gene>
    <name evidence="3" type="ORF">HNQ86_001811</name>
</gene>
<dbReference type="OrthoDB" id="9796554at2"/>
<keyword evidence="1" id="KW-1133">Transmembrane helix</keyword>
<evidence type="ECO:0000313" key="4">
    <source>
        <dbReference type="Proteomes" id="UP000560000"/>
    </source>
</evidence>
<feature type="domain" description="Thioredoxin" evidence="2">
    <location>
        <begin position="68"/>
        <end position="204"/>
    </location>
</feature>
<dbReference type="InterPro" id="IPR036249">
    <property type="entry name" value="Thioredoxin-like_sf"/>
</dbReference>
<accession>A0A841KH18</accession>
<comment type="caution">
    <text evidence="3">The sequence shown here is derived from an EMBL/GenBank/DDBJ whole genome shotgun (WGS) entry which is preliminary data.</text>
</comment>
<proteinExistence type="predicted"/>
<reference evidence="3 4" key="1">
    <citation type="submission" date="2020-08" db="EMBL/GenBank/DDBJ databases">
        <title>Genomic Encyclopedia of Type Strains, Phase IV (KMG-IV): sequencing the most valuable type-strain genomes for metagenomic binning, comparative biology and taxonomic classification.</title>
        <authorList>
            <person name="Goeker M."/>
        </authorList>
    </citation>
    <scope>NUCLEOTIDE SEQUENCE [LARGE SCALE GENOMIC DNA]</scope>
    <source>
        <strain evidence="3 4">DSM 107085</strain>
    </source>
</reference>
<dbReference type="RefSeq" id="WP_052394576.1">
    <property type="nucleotide sequence ID" value="NZ_JACHET010000001.1"/>
</dbReference>
<dbReference type="AlphaFoldDB" id="A0A841KH18"/>
<feature type="transmembrane region" description="Helical" evidence="1">
    <location>
        <begin position="7"/>
        <end position="28"/>
    </location>
</feature>
<evidence type="ECO:0000259" key="2">
    <source>
        <dbReference type="PROSITE" id="PS51352"/>
    </source>
</evidence>
<dbReference type="PROSITE" id="PS51352">
    <property type="entry name" value="THIOREDOXIN_2"/>
    <property type="match status" value="1"/>
</dbReference>
<dbReference type="EMBL" id="JACHET010000001">
    <property type="protein sequence ID" value="MBB6184466.1"/>
    <property type="molecule type" value="Genomic_DNA"/>
</dbReference>
<protein>
    <submittedName>
        <fullName evidence="3">Peroxiredoxin</fullName>
    </submittedName>
</protein>
<dbReference type="Gene3D" id="3.40.30.10">
    <property type="entry name" value="Glutaredoxin"/>
    <property type="match status" value="1"/>
</dbReference>
<organism evidence="3 4">
    <name type="scientific">Oleiagrimonas soli</name>
    <dbReference type="NCBI Taxonomy" id="1543381"/>
    <lineage>
        <taxon>Bacteria</taxon>
        <taxon>Pseudomonadati</taxon>
        <taxon>Pseudomonadota</taxon>
        <taxon>Gammaproteobacteria</taxon>
        <taxon>Lysobacterales</taxon>
        <taxon>Rhodanobacteraceae</taxon>
        <taxon>Oleiagrimonas</taxon>
    </lineage>
</organism>
<dbReference type="PANTHER" id="PTHR42852">
    <property type="entry name" value="THIOL:DISULFIDE INTERCHANGE PROTEIN DSBE"/>
    <property type="match status" value="1"/>
</dbReference>
<evidence type="ECO:0000256" key="1">
    <source>
        <dbReference type="SAM" id="Phobius"/>
    </source>
</evidence>
<dbReference type="PANTHER" id="PTHR42852:SF17">
    <property type="entry name" value="THIOREDOXIN-LIKE PROTEIN HI_1115"/>
    <property type="match status" value="1"/>
</dbReference>
<dbReference type="CDD" id="cd02966">
    <property type="entry name" value="TlpA_like_family"/>
    <property type="match status" value="1"/>
</dbReference>
<sequence>MKRGRRASLGIVLLAVVVGFGLFGAYVYEYGVPPKLLDRLMSTRMGQGIAQRLLSVTAPAPPPGVNVHEPGDALPAWTLPDADGHPQALAQWKGRPLLINFWATWCIPCRKEMPALVAAQRDRAGHAQIVGIAMDDPQAVRAFLAQHPLNYPTLLGEDAKPDPRAVLGNTRLALPFSVLVDRNGRIARTHLGPLKAEQLTQWLR</sequence>
<dbReference type="Proteomes" id="UP000560000">
    <property type="component" value="Unassembled WGS sequence"/>
</dbReference>
<evidence type="ECO:0000313" key="3">
    <source>
        <dbReference type="EMBL" id="MBB6184466.1"/>
    </source>
</evidence>
<dbReference type="InterPro" id="IPR013766">
    <property type="entry name" value="Thioredoxin_domain"/>
</dbReference>
<dbReference type="GO" id="GO:0016491">
    <property type="term" value="F:oxidoreductase activity"/>
    <property type="evidence" value="ECO:0007669"/>
    <property type="project" value="InterPro"/>
</dbReference>
<keyword evidence="1" id="KW-0472">Membrane</keyword>
<keyword evidence="1" id="KW-0812">Transmembrane</keyword>
<dbReference type="InterPro" id="IPR013740">
    <property type="entry name" value="Redoxin"/>
</dbReference>